<proteinExistence type="predicted"/>
<sequence length="166" mass="19176">MKSIIFMSILFFVSSNSFADHVLLSNKENRTLLDRQSISKREKSSKAYVVDNLRLSKIELNDLIAKAQTGDMWAANALGMYYDIAGKNFDKTVYWLRISAHRGNPIAQYNLGSVLQRDRTRTSYIEALRWLELAEQNGVSQARYPKQNALKWMNDDRNKAEVIRQP</sequence>
<comment type="caution">
    <text evidence="2">The sequence shown here is derived from an EMBL/GenBank/DDBJ whole genome shotgun (WGS) entry which is preliminary data.</text>
</comment>
<keyword evidence="3" id="KW-1185">Reference proteome</keyword>
<organism evidence="2 3">
    <name type="scientific">Undibacterium umbellatum</name>
    <dbReference type="NCBI Taxonomy" id="2762300"/>
    <lineage>
        <taxon>Bacteria</taxon>
        <taxon>Pseudomonadati</taxon>
        <taxon>Pseudomonadota</taxon>
        <taxon>Betaproteobacteria</taxon>
        <taxon>Burkholderiales</taxon>
        <taxon>Oxalobacteraceae</taxon>
        <taxon>Undibacterium</taxon>
    </lineage>
</organism>
<reference evidence="2 3" key="1">
    <citation type="submission" date="2020-08" db="EMBL/GenBank/DDBJ databases">
        <title>Novel species isolated from subtropical streams in China.</title>
        <authorList>
            <person name="Lu H."/>
        </authorList>
    </citation>
    <scope>NUCLEOTIDE SEQUENCE [LARGE SCALE GENOMIC DNA]</scope>
    <source>
        <strain evidence="2 3">NL8W</strain>
    </source>
</reference>
<feature type="chain" id="PRO_5045675019" evidence="1">
    <location>
        <begin position="20"/>
        <end position="166"/>
    </location>
</feature>
<evidence type="ECO:0000313" key="3">
    <source>
        <dbReference type="Proteomes" id="UP000646911"/>
    </source>
</evidence>
<name>A0ABR6Z9Q2_9BURK</name>
<dbReference type="Gene3D" id="1.25.40.10">
    <property type="entry name" value="Tetratricopeptide repeat domain"/>
    <property type="match status" value="1"/>
</dbReference>
<dbReference type="Proteomes" id="UP000646911">
    <property type="component" value="Unassembled WGS sequence"/>
</dbReference>
<evidence type="ECO:0000256" key="1">
    <source>
        <dbReference type="SAM" id="SignalP"/>
    </source>
</evidence>
<dbReference type="EMBL" id="JACOFX010000004">
    <property type="protein sequence ID" value="MBC3907907.1"/>
    <property type="molecule type" value="Genomic_DNA"/>
</dbReference>
<dbReference type="InterPro" id="IPR011990">
    <property type="entry name" value="TPR-like_helical_dom_sf"/>
</dbReference>
<dbReference type="RefSeq" id="WP_186953467.1">
    <property type="nucleotide sequence ID" value="NZ_JACOFX010000004.1"/>
</dbReference>
<keyword evidence="1" id="KW-0732">Signal</keyword>
<evidence type="ECO:0000313" key="2">
    <source>
        <dbReference type="EMBL" id="MBC3907907.1"/>
    </source>
</evidence>
<protein>
    <submittedName>
        <fullName evidence="2">Sel1 repeat family protein</fullName>
    </submittedName>
</protein>
<accession>A0ABR6Z9Q2</accession>
<dbReference type="SUPFAM" id="SSF81901">
    <property type="entry name" value="HCP-like"/>
    <property type="match status" value="1"/>
</dbReference>
<feature type="signal peptide" evidence="1">
    <location>
        <begin position="1"/>
        <end position="19"/>
    </location>
</feature>
<gene>
    <name evidence="2" type="ORF">H8L47_10040</name>
</gene>